<dbReference type="EMBL" id="BSOH01000037">
    <property type="protein sequence ID" value="GLR19867.1"/>
    <property type="molecule type" value="Genomic_DNA"/>
</dbReference>
<evidence type="ECO:0000313" key="2">
    <source>
        <dbReference type="Proteomes" id="UP001156666"/>
    </source>
</evidence>
<evidence type="ECO:0000313" key="1">
    <source>
        <dbReference type="EMBL" id="GLR19867.1"/>
    </source>
</evidence>
<keyword evidence="2" id="KW-1185">Reference proteome</keyword>
<reference evidence="1" key="2">
    <citation type="submission" date="2023-01" db="EMBL/GenBank/DDBJ databases">
        <title>Draft genome sequence of Portibacter lacus strain NBRC 108769.</title>
        <authorList>
            <person name="Sun Q."/>
            <person name="Mori K."/>
        </authorList>
    </citation>
    <scope>NUCLEOTIDE SEQUENCE</scope>
    <source>
        <strain evidence="1">NBRC 108769</strain>
    </source>
</reference>
<keyword evidence="1" id="KW-0378">Hydrolase</keyword>
<dbReference type="Proteomes" id="UP001156666">
    <property type="component" value="Unassembled WGS sequence"/>
</dbReference>
<dbReference type="AlphaFoldDB" id="A0AA37STA7"/>
<dbReference type="SUPFAM" id="SSF56219">
    <property type="entry name" value="DNase I-like"/>
    <property type="match status" value="1"/>
</dbReference>
<accession>A0AA37STA7</accession>
<dbReference type="Gene3D" id="3.60.10.10">
    <property type="entry name" value="Endonuclease/exonuclease/phosphatase"/>
    <property type="match status" value="1"/>
</dbReference>
<gene>
    <name evidence="1" type="ORF">GCM10007940_44830</name>
</gene>
<dbReference type="InterPro" id="IPR036691">
    <property type="entry name" value="Endo/exonu/phosph_ase_sf"/>
</dbReference>
<keyword evidence="1" id="KW-0255">Endonuclease</keyword>
<reference evidence="1" key="1">
    <citation type="journal article" date="2014" name="Int. J. Syst. Evol. Microbiol.">
        <title>Complete genome sequence of Corynebacterium casei LMG S-19264T (=DSM 44701T), isolated from a smear-ripened cheese.</title>
        <authorList>
            <consortium name="US DOE Joint Genome Institute (JGI-PGF)"/>
            <person name="Walter F."/>
            <person name="Albersmeier A."/>
            <person name="Kalinowski J."/>
            <person name="Ruckert C."/>
        </authorList>
    </citation>
    <scope>NUCLEOTIDE SEQUENCE</scope>
    <source>
        <strain evidence="1">NBRC 108769</strain>
    </source>
</reference>
<dbReference type="GO" id="GO:0004519">
    <property type="term" value="F:endonuclease activity"/>
    <property type="evidence" value="ECO:0007669"/>
    <property type="project" value="UniProtKB-KW"/>
</dbReference>
<comment type="caution">
    <text evidence="1">The sequence shown here is derived from an EMBL/GenBank/DDBJ whole genome shotgun (WGS) entry which is preliminary data.</text>
</comment>
<name>A0AA37STA7_9BACT</name>
<protein>
    <submittedName>
        <fullName evidence="1">Endonuclease/exonuclease/phosphatase family protein</fullName>
    </submittedName>
</protein>
<organism evidence="1 2">
    <name type="scientific">Portibacter lacus</name>
    <dbReference type="NCBI Taxonomy" id="1099794"/>
    <lineage>
        <taxon>Bacteria</taxon>
        <taxon>Pseudomonadati</taxon>
        <taxon>Bacteroidota</taxon>
        <taxon>Saprospiria</taxon>
        <taxon>Saprospirales</taxon>
        <taxon>Haliscomenobacteraceae</taxon>
        <taxon>Portibacter</taxon>
    </lineage>
</organism>
<proteinExistence type="predicted"/>
<sequence>MAFRKKWNAVVELNPDILVIQECEHESKYKLDQLIPDYNEFIWIGENLNKGIGIISFNNYHIDLLPNYSDDFKYIIPLEVTGVSTFNLFAIWAMPHKTKLKSYVGQIWNALNYYHSEINASSLLVGDWNSNAIWNHERKIGNHGQVVDFLEEFGIRSIYHELRKEEHGDELEPTLFLLKNKEKPYHMDYCFASKDKITEKTTVRVGKYEDWIHLSDHMPVIVDHLEN</sequence>
<keyword evidence="1" id="KW-0540">Nuclease</keyword>